<comment type="caution">
    <text evidence="2">The sequence shown here is derived from an EMBL/GenBank/DDBJ whole genome shotgun (WGS) entry which is preliminary data.</text>
</comment>
<feature type="transmembrane region" description="Helical" evidence="1">
    <location>
        <begin position="42"/>
        <end position="61"/>
    </location>
</feature>
<organism evidence="2 3">
    <name type="scientific">Halteria grandinella</name>
    <dbReference type="NCBI Taxonomy" id="5974"/>
    <lineage>
        <taxon>Eukaryota</taxon>
        <taxon>Sar</taxon>
        <taxon>Alveolata</taxon>
        <taxon>Ciliophora</taxon>
        <taxon>Intramacronucleata</taxon>
        <taxon>Spirotrichea</taxon>
        <taxon>Stichotrichia</taxon>
        <taxon>Sporadotrichida</taxon>
        <taxon>Halteriidae</taxon>
        <taxon>Halteria</taxon>
    </lineage>
</organism>
<evidence type="ECO:0000313" key="2">
    <source>
        <dbReference type="EMBL" id="TNV86800.1"/>
    </source>
</evidence>
<reference evidence="2" key="1">
    <citation type="submission" date="2019-06" db="EMBL/GenBank/DDBJ databases">
        <authorList>
            <person name="Zheng W."/>
        </authorList>
    </citation>
    <scope>NUCLEOTIDE SEQUENCE</scope>
    <source>
        <strain evidence="2">QDHG01</strain>
    </source>
</reference>
<protein>
    <submittedName>
        <fullName evidence="2">Uncharacterized protein</fullName>
    </submittedName>
</protein>
<keyword evidence="1" id="KW-0472">Membrane</keyword>
<sequence length="105" mass="11839">MSIPQAVIPCMLVPHYEPTRWNSIPVNLDYEKFIITVADQPLMHLIILHIVLWSVVVLSIYGPPHSHGRPPVVHDQPSCSVSIPIIIRDQVVSGVAHCKHTVKRR</sequence>
<evidence type="ECO:0000256" key="1">
    <source>
        <dbReference type="SAM" id="Phobius"/>
    </source>
</evidence>
<dbReference type="AlphaFoldDB" id="A0A8J8P6M3"/>
<dbReference type="Proteomes" id="UP000785679">
    <property type="component" value="Unassembled WGS sequence"/>
</dbReference>
<dbReference type="EMBL" id="RRYP01000828">
    <property type="protein sequence ID" value="TNV86800.1"/>
    <property type="molecule type" value="Genomic_DNA"/>
</dbReference>
<keyword evidence="3" id="KW-1185">Reference proteome</keyword>
<keyword evidence="1" id="KW-0812">Transmembrane</keyword>
<keyword evidence="1" id="KW-1133">Transmembrane helix</keyword>
<proteinExistence type="predicted"/>
<gene>
    <name evidence="2" type="ORF">FGO68_gene11653</name>
</gene>
<evidence type="ECO:0000313" key="3">
    <source>
        <dbReference type="Proteomes" id="UP000785679"/>
    </source>
</evidence>
<accession>A0A8J8P6M3</accession>
<name>A0A8J8P6M3_HALGN</name>